<evidence type="ECO:0000256" key="4">
    <source>
        <dbReference type="ARBA" id="ARBA00022490"/>
    </source>
</evidence>
<dbReference type="Proteomes" id="UP001161247">
    <property type="component" value="Chromosome 1"/>
</dbReference>
<dbReference type="SUPFAM" id="SSF52540">
    <property type="entry name" value="P-loop containing nucleoside triphosphate hydrolases"/>
    <property type="match status" value="1"/>
</dbReference>
<dbReference type="PRINTS" id="PR00364">
    <property type="entry name" value="DISEASERSIST"/>
</dbReference>
<evidence type="ECO:0000256" key="7">
    <source>
        <dbReference type="ARBA" id="ARBA00022737"/>
    </source>
</evidence>
<evidence type="ECO:0000256" key="6">
    <source>
        <dbReference type="ARBA" id="ARBA00022667"/>
    </source>
</evidence>
<dbReference type="InterPro" id="IPR044974">
    <property type="entry name" value="Disease_R_plants"/>
</dbReference>
<evidence type="ECO:0000259" key="12">
    <source>
        <dbReference type="Pfam" id="PF12061"/>
    </source>
</evidence>
<dbReference type="InterPro" id="IPR002182">
    <property type="entry name" value="NB-ARC"/>
</dbReference>
<evidence type="ECO:0000256" key="1">
    <source>
        <dbReference type="ARBA" id="ARBA00002074"/>
    </source>
</evidence>
<dbReference type="Pfam" id="PF12061">
    <property type="entry name" value="NB-LRR"/>
    <property type="match status" value="1"/>
</dbReference>
<dbReference type="SUPFAM" id="SSF52058">
    <property type="entry name" value="L domain-like"/>
    <property type="match status" value="1"/>
</dbReference>
<proteinExistence type="inferred from homology"/>
<dbReference type="Gene3D" id="3.40.50.300">
    <property type="entry name" value="P-loop containing nucleotide triphosphate hydrolases"/>
    <property type="match status" value="1"/>
</dbReference>
<dbReference type="InterPro" id="IPR032675">
    <property type="entry name" value="LRR_dom_sf"/>
</dbReference>
<keyword evidence="6" id="KW-0381">Hypersensitive response</keyword>
<evidence type="ECO:0000259" key="13">
    <source>
        <dbReference type="Pfam" id="PF23559"/>
    </source>
</evidence>
<comment type="function">
    <text evidence="1">Confers resistance to late blight (Phytophthora infestans) races carrying the avirulence gene Avr1. Resistance proteins guard the plant against pathogens that contain an appropriate avirulence protein via an indirect interaction with this avirulence protein. That triggers a defense system including the hypersensitive response, which restricts the pathogen growth.</text>
</comment>
<dbReference type="PANTHER" id="PTHR23155:SF1152">
    <property type="entry name" value="AAA+ ATPASE DOMAIN-CONTAINING PROTEIN"/>
    <property type="match status" value="1"/>
</dbReference>
<dbReference type="GO" id="GO:0009626">
    <property type="term" value="P:plant-type hypersensitive response"/>
    <property type="evidence" value="ECO:0007669"/>
    <property type="project" value="UniProtKB-KW"/>
</dbReference>
<evidence type="ECO:0000256" key="2">
    <source>
        <dbReference type="ARBA" id="ARBA00004496"/>
    </source>
</evidence>
<dbReference type="Gene3D" id="1.10.10.10">
    <property type="entry name" value="Winged helix-like DNA-binding domain superfamily/Winged helix DNA-binding domain"/>
    <property type="match status" value="1"/>
</dbReference>
<evidence type="ECO:0000259" key="11">
    <source>
        <dbReference type="Pfam" id="PF00931"/>
    </source>
</evidence>
<keyword evidence="5" id="KW-0433">Leucine-rich repeat</keyword>
<accession>A0AAV1C4M9</accession>
<dbReference type="Gene3D" id="1.20.5.4130">
    <property type="match status" value="1"/>
</dbReference>
<keyword evidence="7" id="KW-0677">Repeat</keyword>
<dbReference type="FunFam" id="1.10.10.10:FF:000322">
    <property type="entry name" value="Probable disease resistance protein At1g63360"/>
    <property type="match status" value="1"/>
</dbReference>
<name>A0AAV1C4M9_OLDCO</name>
<reference evidence="14" key="1">
    <citation type="submission" date="2023-03" db="EMBL/GenBank/DDBJ databases">
        <authorList>
            <person name="Julca I."/>
        </authorList>
    </citation>
    <scope>NUCLEOTIDE SEQUENCE</scope>
</reference>
<dbReference type="InterPro" id="IPR021929">
    <property type="entry name" value="R1A-like_N"/>
</dbReference>
<dbReference type="InterPro" id="IPR058922">
    <property type="entry name" value="WHD_DRP"/>
</dbReference>
<dbReference type="Pfam" id="PF00931">
    <property type="entry name" value="NB-ARC"/>
    <property type="match status" value="1"/>
</dbReference>
<keyword evidence="15" id="KW-1185">Reference proteome</keyword>
<organism evidence="14 15">
    <name type="scientific">Oldenlandia corymbosa var. corymbosa</name>
    <dbReference type="NCBI Taxonomy" id="529605"/>
    <lineage>
        <taxon>Eukaryota</taxon>
        <taxon>Viridiplantae</taxon>
        <taxon>Streptophyta</taxon>
        <taxon>Embryophyta</taxon>
        <taxon>Tracheophyta</taxon>
        <taxon>Spermatophyta</taxon>
        <taxon>Magnoliopsida</taxon>
        <taxon>eudicotyledons</taxon>
        <taxon>Gunneridae</taxon>
        <taxon>Pentapetalae</taxon>
        <taxon>asterids</taxon>
        <taxon>lamiids</taxon>
        <taxon>Gentianales</taxon>
        <taxon>Rubiaceae</taxon>
        <taxon>Rubioideae</taxon>
        <taxon>Spermacoceae</taxon>
        <taxon>Hedyotis-Oldenlandia complex</taxon>
        <taxon>Oldenlandia</taxon>
    </lineage>
</organism>
<gene>
    <name evidence="14" type="ORF">OLC1_LOCUS1938</name>
</gene>
<dbReference type="InterPro" id="IPR027417">
    <property type="entry name" value="P-loop_NTPase"/>
</dbReference>
<evidence type="ECO:0000256" key="5">
    <source>
        <dbReference type="ARBA" id="ARBA00022614"/>
    </source>
</evidence>
<evidence type="ECO:0000256" key="9">
    <source>
        <dbReference type="ARBA" id="ARBA00022821"/>
    </source>
</evidence>
<dbReference type="InterPro" id="IPR042197">
    <property type="entry name" value="Apaf_helical"/>
</dbReference>
<dbReference type="GO" id="GO:0005524">
    <property type="term" value="F:ATP binding"/>
    <property type="evidence" value="ECO:0007669"/>
    <property type="project" value="UniProtKB-KW"/>
</dbReference>
<evidence type="ECO:0000256" key="3">
    <source>
        <dbReference type="ARBA" id="ARBA00008894"/>
    </source>
</evidence>
<comment type="similarity">
    <text evidence="3">Belongs to the disease resistance NB-LRR family.</text>
</comment>
<dbReference type="PANTHER" id="PTHR23155">
    <property type="entry name" value="DISEASE RESISTANCE PROTEIN RP"/>
    <property type="match status" value="1"/>
</dbReference>
<dbReference type="GO" id="GO:0043531">
    <property type="term" value="F:ADP binding"/>
    <property type="evidence" value="ECO:0007669"/>
    <property type="project" value="InterPro"/>
</dbReference>
<evidence type="ECO:0000313" key="14">
    <source>
        <dbReference type="EMBL" id="CAI9089619.1"/>
    </source>
</evidence>
<comment type="subcellular location">
    <subcellularLocation>
        <location evidence="2">Cytoplasm</location>
    </subcellularLocation>
</comment>
<dbReference type="InterPro" id="IPR036388">
    <property type="entry name" value="WH-like_DNA-bd_sf"/>
</dbReference>
<keyword evidence="10" id="KW-0067">ATP-binding</keyword>
<dbReference type="Pfam" id="PF23559">
    <property type="entry name" value="WHD_DRP"/>
    <property type="match status" value="1"/>
</dbReference>
<evidence type="ECO:0000313" key="15">
    <source>
        <dbReference type="Proteomes" id="UP001161247"/>
    </source>
</evidence>
<sequence>MVSFSAQIVDSNMVVSSVVTSTDSALRDIEMRVHRNPPLRNELMKHKIRLRNLKAFVLVVVCATQLGKEEDTHLESLLLRIEDAVKRYAKEIHRPCDASSAVVLLPRIRIIFSKILCLEEEIHEWYVTLSKNRLKSSSLTPDEMVKITDSILGNLIDFPTIPRCQIIFPAMEALVAQMTFLKNFILFSVENYVECSRNMNDLFAHFGSIATEAAGLFFGCPDDDFDDEWCQDFQFKCSLLLNKVKPVDPQVSKIYAIALSSLKSCGHVCSDTQACLNFLDSLISELWDLLRQGAGYLDSVKDERQILYEGLRFLRTNLKQQIREFYKVEDPIVALICDAGVLICSFHHTHEEIQQELRNFLESIRVTQSGTEEKHPQPAMFNFPCSTNELDFVDSLSETLMQLTKGTCDPSAKTRAQTIGVELSYLRAFLEQTKESRHENQELQALWSRVLEVAYRVEFLIDQLKAGDTSYCFSVLSDCIVEEIADIKTALSNSSYGNKKDTKVEKVNRSQVPSVPHQDVVVGFHDDAREIVNRLNSATKNLQVVSICGMAGAGKTCLASKVYNDVAVIYRFHYRAWCSVPPQVYKRGLLIDILNQLKARFDVDLCEDYLAEKLRRHLKMRKYLIVLDGVWNIGTWYCLANSFPDDYIGSRILVTSQQRHVVPPEMLHNYEPYSLSPLSAEESFVLLQRRMGKDWSPDLRELGIKIAENCNGLPFIIVNVADDLAKTEEESWKEILDDLSSGIHASAKISMNLLELSYNHLPDHLKACFLYFGAFPKGEEVSVKRLILLWRAEGFVQSTRGKRLVDVAEEYLNELIGRSLVVVAKKRSIGGVKTCWIHYLVHDFCLRKVEEANFFHLLQGYDNLSDCNEPSYLRRLCIYGDGDDFKESKLFCPRARSLLLFPSQKKLDQYWMATAFVISIFKLLKVLNLEHIHLGGVVPSEIGLLLQLTYLSIRGSMEVIPSWIGNLSNLETFIVNLVRIQLKVSLPPTFWNLKCLRLVSINSGGGILPIQNLENPLVLSELESFSGAVISCSASMENQMRKFPSIRRLKCDISSLVAKNHNLDVVAVPLAKLESLHILRSDLAMMNRVVFDLDLPVNLKKLTLSRLALPWEKILPVGTLPKLEVLKLLDSSFVGDAWDMEEYGFPSLRFLKMSRLDIVRWTVDDDEFGCLQNLVLDHCSNLVKLPSCLECISTLEMIDVFACSDNLESELRRIEEEQVKVYGNDIVRIHIR</sequence>
<dbReference type="Gene3D" id="1.10.8.430">
    <property type="entry name" value="Helical domain of apoptotic protease-activating factors"/>
    <property type="match status" value="1"/>
</dbReference>
<protein>
    <submittedName>
        <fullName evidence="14">OLC1v1024224C1</fullName>
    </submittedName>
</protein>
<dbReference type="EMBL" id="OX459118">
    <property type="protein sequence ID" value="CAI9089619.1"/>
    <property type="molecule type" value="Genomic_DNA"/>
</dbReference>
<feature type="domain" description="NB-ARC" evidence="11">
    <location>
        <begin position="526"/>
        <end position="690"/>
    </location>
</feature>
<dbReference type="AlphaFoldDB" id="A0AAV1C4M9"/>
<feature type="domain" description="Late blight resistance protein R1A-like N-terminal" evidence="12">
    <location>
        <begin position="121"/>
        <end position="354"/>
    </location>
</feature>
<dbReference type="Gene3D" id="3.80.10.10">
    <property type="entry name" value="Ribonuclease Inhibitor"/>
    <property type="match status" value="1"/>
</dbReference>
<keyword evidence="9" id="KW-0611">Plant defense</keyword>
<dbReference type="GO" id="GO:0005737">
    <property type="term" value="C:cytoplasm"/>
    <property type="evidence" value="ECO:0007669"/>
    <property type="project" value="UniProtKB-SubCell"/>
</dbReference>
<evidence type="ECO:0000256" key="10">
    <source>
        <dbReference type="ARBA" id="ARBA00022840"/>
    </source>
</evidence>
<keyword evidence="8" id="KW-0547">Nucleotide-binding</keyword>
<keyword evidence="4" id="KW-0963">Cytoplasm</keyword>
<feature type="domain" description="Disease resistance protein winged helix" evidence="13">
    <location>
        <begin position="775"/>
        <end position="844"/>
    </location>
</feature>
<evidence type="ECO:0000256" key="8">
    <source>
        <dbReference type="ARBA" id="ARBA00022741"/>
    </source>
</evidence>